<name>A0A7W8BSY2_9ACTN</name>
<organism evidence="2 3">
    <name type="scientific">Streptomyces griseoloalbus</name>
    <dbReference type="NCBI Taxonomy" id="67303"/>
    <lineage>
        <taxon>Bacteria</taxon>
        <taxon>Bacillati</taxon>
        <taxon>Actinomycetota</taxon>
        <taxon>Actinomycetes</taxon>
        <taxon>Kitasatosporales</taxon>
        <taxon>Streptomycetaceae</taxon>
        <taxon>Streptomyces</taxon>
    </lineage>
</organism>
<dbReference type="Proteomes" id="UP000568022">
    <property type="component" value="Unassembled WGS sequence"/>
</dbReference>
<dbReference type="EMBL" id="JACHJE010000010">
    <property type="protein sequence ID" value="MBB5127856.1"/>
    <property type="molecule type" value="Genomic_DNA"/>
</dbReference>
<evidence type="ECO:0000256" key="1">
    <source>
        <dbReference type="SAM" id="MobiDB-lite"/>
    </source>
</evidence>
<sequence length="38" mass="4066">MVELTLRTGPVTAPPRRSPSRSACPTPDTPCRARGRSS</sequence>
<evidence type="ECO:0000313" key="2">
    <source>
        <dbReference type="EMBL" id="MBB5127856.1"/>
    </source>
</evidence>
<proteinExistence type="predicted"/>
<gene>
    <name evidence="2" type="ORF">FHS32_004609</name>
</gene>
<comment type="caution">
    <text evidence="2">The sequence shown here is derived from an EMBL/GenBank/DDBJ whole genome shotgun (WGS) entry which is preliminary data.</text>
</comment>
<protein>
    <submittedName>
        <fullName evidence="2">Uncharacterized protein</fullName>
    </submittedName>
</protein>
<feature type="region of interest" description="Disordered" evidence="1">
    <location>
        <begin position="1"/>
        <end position="38"/>
    </location>
</feature>
<dbReference type="AlphaFoldDB" id="A0A7W8BSY2"/>
<evidence type="ECO:0000313" key="3">
    <source>
        <dbReference type="Proteomes" id="UP000568022"/>
    </source>
</evidence>
<reference evidence="2 3" key="1">
    <citation type="submission" date="2020-08" db="EMBL/GenBank/DDBJ databases">
        <title>Genomic Encyclopedia of Type Strains, Phase III (KMG-III): the genomes of soil and plant-associated and newly described type strains.</title>
        <authorList>
            <person name="Whitman W."/>
        </authorList>
    </citation>
    <scope>NUCLEOTIDE SEQUENCE [LARGE SCALE GENOMIC DNA]</scope>
    <source>
        <strain evidence="2 3">CECT 3226</strain>
    </source>
</reference>
<keyword evidence="3" id="KW-1185">Reference proteome</keyword>
<accession>A0A7W8BSY2</accession>